<keyword evidence="17 18" id="KW-0131">Cell cycle</keyword>
<evidence type="ECO:0000313" key="22">
    <source>
        <dbReference type="Proteomes" id="UP000614200"/>
    </source>
</evidence>
<dbReference type="GO" id="GO:0008764">
    <property type="term" value="F:UDP-N-acetylmuramoylalanine-D-glutamate ligase activity"/>
    <property type="evidence" value="ECO:0007669"/>
    <property type="project" value="UniProtKB-EC"/>
</dbReference>
<dbReference type="InterPro" id="IPR005762">
    <property type="entry name" value="MurD"/>
</dbReference>
<keyword evidence="22" id="KW-1185">Reference proteome</keyword>
<dbReference type="InterPro" id="IPR013221">
    <property type="entry name" value="Mur_ligase_cen"/>
</dbReference>
<evidence type="ECO:0000256" key="18">
    <source>
        <dbReference type="RuleBase" id="RU003664"/>
    </source>
</evidence>
<keyword evidence="13 17" id="KW-0961">Cell wall biogenesis/degradation</keyword>
<dbReference type="InterPro" id="IPR036615">
    <property type="entry name" value="Mur_ligase_C_dom_sf"/>
</dbReference>
<comment type="subcellular location">
    <subcellularLocation>
        <location evidence="2 17 18">Cytoplasm</location>
    </subcellularLocation>
</comment>
<dbReference type="InterPro" id="IPR004101">
    <property type="entry name" value="Mur_ligase_C"/>
</dbReference>
<protein>
    <recommendedName>
        <fullName evidence="6 17">UDP-N-acetylmuramoylalanine--D-glutamate ligase</fullName>
        <ecNumber evidence="5 17">6.3.2.9</ecNumber>
    </recommendedName>
    <alternativeName>
        <fullName evidence="15 17">D-glutamic acid-adding enzyme</fullName>
    </alternativeName>
    <alternativeName>
        <fullName evidence="14 17">UDP-N-acetylmuramoyl-L-alanyl-D-glutamate synthetase</fullName>
    </alternativeName>
</protein>
<dbReference type="Pfam" id="PF21799">
    <property type="entry name" value="MurD-like_N"/>
    <property type="match status" value="1"/>
</dbReference>
<keyword evidence="17 18" id="KW-0132">Cell division</keyword>
<dbReference type="EC" id="6.3.2.9" evidence="5 17"/>
<sequence length="451" mass="49803">MIFKNQRVLVIGLAKSGISAIKALKEEGALVLVNDSKTATQLESLIPEIMPYVTETIFGGHPEQIQEIDLVVVSPGVPLDLPFIQKIRQKNIPIIGEIELAFQLCKGTFIGITGTNGKTTTTALTGEMFKNAGKDHFVVGNIGIPAVSRAKEATDKTVMVTELSSFQLESIIDFRAHIAAILNVTPDHLNRHKTMANYVEAKARVIENQNEADYLILNYDNEITRALGKKAKSKVIYCSQKTILDEGVYVESGYFIIRLDSKKISVCRIDEMFILGAHNVENALASIAMAYLSGIQVETIKQTLMTFKGVEHRIEYVGTINDRKFYNDSKGTNVDSTVCALKSMQTNTVLIAGGMDKGSTFEALFEAFEGKVTAMVLLGETKHLIRAEALKNQFENCVLVANMEEAVSKAYELSDKGDAILLSPACASWDMYDNFEKRGEHFKKCVHTLKD</sequence>
<dbReference type="Gene3D" id="3.90.190.20">
    <property type="entry name" value="Mur ligase, C-terminal domain"/>
    <property type="match status" value="1"/>
</dbReference>
<evidence type="ECO:0000256" key="1">
    <source>
        <dbReference type="ARBA" id="ARBA00002734"/>
    </source>
</evidence>
<accession>A0ABR9ZMA4</accession>
<keyword evidence="9 17" id="KW-0547">Nucleotide-binding</keyword>
<dbReference type="Proteomes" id="UP000614200">
    <property type="component" value="Unassembled WGS sequence"/>
</dbReference>
<evidence type="ECO:0000256" key="4">
    <source>
        <dbReference type="ARBA" id="ARBA00010416"/>
    </source>
</evidence>
<evidence type="ECO:0000256" key="7">
    <source>
        <dbReference type="ARBA" id="ARBA00022490"/>
    </source>
</evidence>
<evidence type="ECO:0000259" key="19">
    <source>
        <dbReference type="Pfam" id="PF02875"/>
    </source>
</evidence>
<evidence type="ECO:0000256" key="14">
    <source>
        <dbReference type="ARBA" id="ARBA00030398"/>
    </source>
</evidence>
<evidence type="ECO:0000256" key="13">
    <source>
        <dbReference type="ARBA" id="ARBA00023316"/>
    </source>
</evidence>
<comment type="similarity">
    <text evidence="4 17">Belongs to the MurCDEF family.</text>
</comment>
<keyword evidence="12 17" id="KW-0573">Peptidoglycan synthesis</keyword>
<feature type="binding site" evidence="17">
    <location>
        <begin position="114"/>
        <end position="120"/>
    </location>
    <ligand>
        <name>ATP</name>
        <dbReference type="ChEBI" id="CHEBI:30616"/>
    </ligand>
</feature>
<dbReference type="EMBL" id="JADKNH010000001">
    <property type="protein sequence ID" value="MBF4691603.1"/>
    <property type="molecule type" value="Genomic_DNA"/>
</dbReference>
<keyword evidence="10 17" id="KW-0067">ATP-binding</keyword>
<dbReference type="PANTHER" id="PTHR43692">
    <property type="entry name" value="UDP-N-ACETYLMURAMOYLALANINE--D-GLUTAMATE LIGASE"/>
    <property type="match status" value="1"/>
</dbReference>
<proteinExistence type="inferred from homology"/>
<evidence type="ECO:0000256" key="9">
    <source>
        <dbReference type="ARBA" id="ARBA00022741"/>
    </source>
</evidence>
<evidence type="ECO:0000256" key="11">
    <source>
        <dbReference type="ARBA" id="ARBA00022960"/>
    </source>
</evidence>
<evidence type="ECO:0000256" key="3">
    <source>
        <dbReference type="ARBA" id="ARBA00004752"/>
    </source>
</evidence>
<dbReference type="PANTHER" id="PTHR43692:SF1">
    <property type="entry name" value="UDP-N-ACETYLMURAMOYLALANINE--D-GLUTAMATE LIGASE"/>
    <property type="match status" value="1"/>
</dbReference>
<dbReference type="Pfam" id="PF08245">
    <property type="entry name" value="Mur_ligase_M"/>
    <property type="match status" value="1"/>
</dbReference>
<comment type="catalytic activity">
    <reaction evidence="16 17 18">
        <text>UDP-N-acetyl-alpha-D-muramoyl-L-alanine + D-glutamate + ATP = UDP-N-acetyl-alpha-D-muramoyl-L-alanyl-D-glutamate + ADP + phosphate + H(+)</text>
        <dbReference type="Rhea" id="RHEA:16429"/>
        <dbReference type="ChEBI" id="CHEBI:15378"/>
        <dbReference type="ChEBI" id="CHEBI:29986"/>
        <dbReference type="ChEBI" id="CHEBI:30616"/>
        <dbReference type="ChEBI" id="CHEBI:43474"/>
        <dbReference type="ChEBI" id="CHEBI:83898"/>
        <dbReference type="ChEBI" id="CHEBI:83900"/>
        <dbReference type="ChEBI" id="CHEBI:456216"/>
        <dbReference type="EC" id="6.3.2.9"/>
    </reaction>
</comment>
<dbReference type="NCBIfam" id="TIGR01087">
    <property type="entry name" value="murD"/>
    <property type="match status" value="1"/>
</dbReference>
<evidence type="ECO:0000256" key="15">
    <source>
        <dbReference type="ARBA" id="ARBA00032324"/>
    </source>
</evidence>
<evidence type="ECO:0000256" key="10">
    <source>
        <dbReference type="ARBA" id="ARBA00022840"/>
    </source>
</evidence>
<keyword evidence="8 17" id="KW-0436">Ligase</keyword>
<name>A0ABR9ZMA4_9FIRM</name>
<dbReference type="HAMAP" id="MF_00639">
    <property type="entry name" value="MurD"/>
    <property type="match status" value="1"/>
</dbReference>
<evidence type="ECO:0000259" key="20">
    <source>
        <dbReference type="Pfam" id="PF08245"/>
    </source>
</evidence>
<gene>
    <name evidence="17" type="primary">murD</name>
    <name evidence="21" type="ORF">ISU02_00660</name>
</gene>
<organism evidence="21 22">
    <name type="scientific">Fusibacter ferrireducens</name>
    <dbReference type="NCBI Taxonomy" id="2785058"/>
    <lineage>
        <taxon>Bacteria</taxon>
        <taxon>Bacillati</taxon>
        <taxon>Bacillota</taxon>
        <taxon>Clostridia</taxon>
        <taxon>Eubacteriales</taxon>
        <taxon>Eubacteriales Family XII. Incertae Sedis</taxon>
        <taxon>Fusibacter</taxon>
    </lineage>
</organism>
<comment type="caution">
    <text evidence="21">The sequence shown here is derived from an EMBL/GenBank/DDBJ whole genome shotgun (WGS) entry which is preliminary data.</text>
</comment>
<feature type="domain" description="Mur ligase C-terminal" evidence="19">
    <location>
        <begin position="312"/>
        <end position="426"/>
    </location>
</feature>
<keyword evidence="11 17" id="KW-0133">Cell shape</keyword>
<dbReference type="SUPFAM" id="SSF53244">
    <property type="entry name" value="MurD-like peptide ligases, peptide-binding domain"/>
    <property type="match status" value="1"/>
</dbReference>
<feature type="domain" description="Mur ligase central" evidence="20">
    <location>
        <begin position="112"/>
        <end position="290"/>
    </location>
</feature>
<dbReference type="SUPFAM" id="SSF53623">
    <property type="entry name" value="MurD-like peptide ligases, catalytic domain"/>
    <property type="match status" value="1"/>
</dbReference>
<dbReference type="Gene3D" id="3.40.50.720">
    <property type="entry name" value="NAD(P)-binding Rossmann-like Domain"/>
    <property type="match status" value="1"/>
</dbReference>
<reference evidence="21 22" key="1">
    <citation type="submission" date="2020-11" db="EMBL/GenBank/DDBJ databases">
        <title>Fusibacter basophilias sp. nov.</title>
        <authorList>
            <person name="Qiu D."/>
        </authorList>
    </citation>
    <scope>NUCLEOTIDE SEQUENCE [LARGE SCALE GENOMIC DNA]</scope>
    <source>
        <strain evidence="21 22">Q10-2</strain>
    </source>
</reference>
<comment type="function">
    <text evidence="1 17 18">Cell wall formation. Catalyzes the addition of glutamate to the nucleotide precursor UDP-N-acetylmuramoyl-L-alanine (UMA).</text>
</comment>
<keyword evidence="7 17" id="KW-0963">Cytoplasm</keyword>
<evidence type="ECO:0000256" key="2">
    <source>
        <dbReference type="ARBA" id="ARBA00004496"/>
    </source>
</evidence>
<evidence type="ECO:0000256" key="12">
    <source>
        <dbReference type="ARBA" id="ARBA00022984"/>
    </source>
</evidence>
<evidence type="ECO:0000256" key="6">
    <source>
        <dbReference type="ARBA" id="ARBA00015655"/>
    </source>
</evidence>
<evidence type="ECO:0000313" key="21">
    <source>
        <dbReference type="EMBL" id="MBF4691603.1"/>
    </source>
</evidence>
<dbReference type="InterPro" id="IPR036565">
    <property type="entry name" value="Mur-like_cat_sf"/>
</dbReference>
<comment type="pathway">
    <text evidence="3 17 18">Cell wall biogenesis; peptidoglycan biosynthesis.</text>
</comment>
<dbReference type="Gene3D" id="3.40.1190.10">
    <property type="entry name" value="Mur-like, catalytic domain"/>
    <property type="match status" value="1"/>
</dbReference>
<dbReference type="Pfam" id="PF02875">
    <property type="entry name" value="Mur_ligase_C"/>
    <property type="match status" value="1"/>
</dbReference>
<dbReference type="RefSeq" id="WP_194699849.1">
    <property type="nucleotide sequence ID" value="NZ_JADKNH010000001.1"/>
</dbReference>
<dbReference type="SUPFAM" id="SSF51984">
    <property type="entry name" value="MurCD N-terminal domain"/>
    <property type="match status" value="1"/>
</dbReference>
<evidence type="ECO:0000256" key="17">
    <source>
        <dbReference type="HAMAP-Rule" id="MF_00639"/>
    </source>
</evidence>
<evidence type="ECO:0000256" key="8">
    <source>
        <dbReference type="ARBA" id="ARBA00022598"/>
    </source>
</evidence>
<evidence type="ECO:0000256" key="5">
    <source>
        <dbReference type="ARBA" id="ARBA00012212"/>
    </source>
</evidence>
<evidence type="ECO:0000256" key="16">
    <source>
        <dbReference type="ARBA" id="ARBA00047632"/>
    </source>
</evidence>